<sequence length="246" mass="26662">MKKLSTPLAITFMAMLTTCFHSSVNAQQKPKLIAATTPVHEKVLTAEEQKVLTPDAVIQSLKEGNKRFVSNNLTSRNHSAMVRKAAAGQYPKAAVISCIDSRVPVEDLFDKGIGDLFVGRVAGNFVNEDLLGSLEYSCKVSGAKLVVVLGHASCGAIKAAIDHVELGNITAMLTKIQPAVAQAQDYQGEKTSKNYDFVDYVAKKNISNTIETIRAKSPILKEMEDKGEIKIVGAFYNLKTGEVTFL</sequence>
<dbReference type="InterPro" id="IPR001765">
    <property type="entry name" value="Carbonic_anhydrase"/>
</dbReference>
<comment type="caution">
    <text evidence="4">The sequence shown here is derived from an EMBL/GenBank/DDBJ whole genome shotgun (WGS) entry which is preliminary data.</text>
</comment>
<dbReference type="Proteomes" id="UP000461730">
    <property type="component" value="Unassembled WGS sequence"/>
</dbReference>
<accession>A0A7K1UCA1</accession>
<organism evidence="4 5">
    <name type="scientific">Chitinophaga tropicalis</name>
    <dbReference type="NCBI Taxonomy" id="2683588"/>
    <lineage>
        <taxon>Bacteria</taxon>
        <taxon>Pseudomonadati</taxon>
        <taxon>Bacteroidota</taxon>
        <taxon>Chitinophagia</taxon>
        <taxon>Chitinophagales</taxon>
        <taxon>Chitinophagaceae</taxon>
        <taxon>Chitinophaga</taxon>
    </lineage>
</organism>
<evidence type="ECO:0000256" key="3">
    <source>
        <dbReference type="SAM" id="SignalP"/>
    </source>
</evidence>
<name>A0A7K1UCA1_9BACT</name>
<dbReference type="EMBL" id="WRXN01000018">
    <property type="protein sequence ID" value="MVT12012.1"/>
    <property type="molecule type" value="Genomic_DNA"/>
</dbReference>
<keyword evidence="5" id="KW-1185">Reference proteome</keyword>
<gene>
    <name evidence="4" type="ORF">GO493_27375</name>
</gene>
<comment type="cofactor">
    <cofactor evidence="2">
        <name>Zn(2+)</name>
        <dbReference type="ChEBI" id="CHEBI:29105"/>
    </cofactor>
    <text evidence="2">Binds 1 zinc ion per subunit.</text>
</comment>
<reference evidence="4 5" key="1">
    <citation type="submission" date="2019-12" db="EMBL/GenBank/DDBJ databases">
        <title>Chitinophaga sp. strain ysch24 (GDMCC 1.1355), whole genome shotgun sequence.</title>
        <authorList>
            <person name="Zhang X."/>
        </authorList>
    </citation>
    <scope>NUCLEOTIDE SEQUENCE [LARGE SCALE GENOMIC DNA]</scope>
    <source>
        <strain evidence="5">ysch24</strain>
    </source>
</reference>
<dbReference type="InterPro" id="IPR036874">
    <property type="entry name" value="Carbonic_anhydrase_sf"/>
</dbReference>
<dbReference type="CDD" id="cd03378">
    <property type="entry name" value="beta_CA_cladeC"/>
    <property type="match status" value="1"/>
</dbReference>
<protein>
    <submittedName>
        <fullName evidence="4">Carbonic anhydrase</fullName>
    </submittedName>
</protein>
<comment type="similarity">
    <text evidence="1">Belongs to the beta-class carbonic anhydrase family.</text>
</comment>
<evidence type="ECO:0000313" key="5">
    <source>
        <dbReference type="Proteomes" id="UP000461730"/>
    </source>
</evidence>
<dbReference type="SUPFAM" id="SSF53056">
    <property type="entry name" value="beta-carbonic anhydrase, cab"/>
    <property type="match status" value="1"/>
</dbReference>
<keyword evidence="2" id="KW-0479">Metal-binding</keyword>
<dbReference type="RefSeq" id="WP_157309434.1">
    <property type="nucleotide sequence ID" value="NZ_WRXN01000018.1"/>
</dbReference>
<dbReference type="Pfam" id="PF00484">
    <property type="entry name" value="Pro_CA"/>
    <property type="match status" value="1"/>
</dbReference>
<feature type="binding site" evidence="2">
    <location>
        <position position="154"/>
    </location>
    <ligand>
        <name>Zn(2+)</name>
        <dbReference type="ChEBI" id="CHEBI:29105"/>
    </ligand>
</feature>
<feature type="chain" id="PRO_5029630722" evidence="3">
    <location>
        <begin position="27"/>
        <end position="246"/>
    </location>
</feature>
<dbReference type="NCBIfam" id="NF011765">
    <property type="entry name" value="PRK15219.1"/>
    <property type="match status" value="1"/>
</dbReference>
<dbReference type="GO" id="GO:0008270">
    <property type="term" value="F:zinc ion binding"/>
    <property type="evidence" value="ECO:0007669"/>
    <property type="project" value="InterPro"/>
</dbReference>
<dbReference type="PANTHER" id="PTHR11002:SF79">
    <property type="entry name" value="CARBONIC ANHYDRASE 2"/>
    <property type="match status" value="1"/>
</dbReference>
<proteinExistence type="inferred from homology"/>
<feature type="binding site" evidence="2">
    <location>
        <position position="151"/>
    </location>
    <ligand>
        <name>Zn(2+)</name>
        <dbReference type="ChEBI" id="CHEBI:29105"/>
    </ligand>
</feature>
<evidence type="ECO:0000256" key="1">
    <source>
        <dbReference type="ARBA" id="ARBA00006217"/>
    </source>
</evidence>
<dbReference type="AlphaFoldDB" id="A0A7K1UCA1"/>
<keyword evidence="2" id="KW-0862">Zinc</keyword>
<keyword evidence="3" id="KW-0732">Signal</keyword>
<dbReference type="GO" id="GO:0004089">
    <property type="term" value="F:carbonate dehydratase activity"/>
    <property type="evidence" value="ECO:0007669"/>
    <property type="project" value="InterPro"/>
</dbReference>
<dbReference type="PANTHER" id="PTHR11002">
    <property type="entry name" value="CARBONIC ANHYDRASE"/>
    <property type="match status" value="1"/>
</dbReference>
<feature type="binding site" evidence="2">
    <location>
        <position position="98"/>
    </location>
    <ligand>
        <name>Zn(2+)</name>
        <dbReference type="ChEBI" id="CHEBI:29105"/>
    </ligand>
</feature>
<evidence type="ECO:0000313" key="4">
    <source>
        <dbReference type="EMBL" id="MVT12012.1"/>
    </source>
</evidence>
<feature type="binding site" evidence="2">
    <location>
        <position position="100"/>
    </location>
    <ligand>
        <name>Zn(2+)</name>
        <dbReference type="ChEBI" id="CHEBI:29105"/>
    </ligand>
</feature>
<feature type="signal peptide" evidence="3">
    <location>
        <begin position="1"/>
        <end position="26"/>
    </location>
</feature>
<dbReference type="SMART" id="SM00947">
    <property type="entry name" value="Pro_CA"/>
    <property type="match status" value="1"/>
</dbReference>
<evidence type="ECO:0000256" key="2">
    <source>
        <dbReference type="PIRSR" id="PIRSR601765-1"/>
    </source>
</evidence>
<dbReference type="Gene3D" id="3.40.1050.10">
    <property type="entry name" value="Carbonic anhydrase"/>
    <property type="match status" value="1"/>
</dbReference>